<feature type="domain" description="Major facilitator superfamily (MFS) profile" evidence="6">
    <location>
        <begin position="61"/>
        <end position="498"/>
    </location>
</feature>
<evidence type="ECO:0000256" key="4">
    <source>
        <dbReference type="ARBA" id="ARBA00023136"/>
    </source>
</evidence>
<evidence type="ECO:0000256" key="5">
    <source>
        <dbReference type="SAM" id="Phobius"/>
    </source>
</evidence>
<dbReference type="GeneID" id="101856143"/>
<feature type="transmembrane region" description="Helical" evidence="5">
    <location>
        <begin position="20"/>
        <end position="45"/>
    </location>
</feature>
<gene>
    <name evidence="8" type="primary">LOC101856143</name>
</gene>
<dbReference type="InterPro" id="IPR020846">
    <property type="entry name" value="MFS_dom"/>
</dbReference>
<dbReference type="RefSeq" id="XP_005089606.1">
    <property type="nucleotide sequence ID" value="XM_005089549.3"/>
</dbReference>
<feature type="transmembrane region" description="Helical" evidence="5">
    <location>
        <begin position="383"/>
        <end position="403"/>
    </location>
</feature>
<dbReference type="Gene3D" id="1.20.1250.20">
    <property type="entry name" value="MFS general substrate transporter like domains"/>
    <property type="match status" value="1"/>
</dbReference>
<feature type="transmembrane region" description="Helical" evidence="5">
    <location>
        <begin position="351"/>
        <end position="371"/>
    </location>
</feature>
<dbReference type="Proteomes" id="UP000694888">
    <property type="component" value="Unplaced"/>
</dbReference>
<feature type="transmembrane region" description="Helical" evidence="5">
    <location>
        <begin position="471"/>
        <end position="493"/>
    </location>
</feature>
<sequence length="528" mass="57670">MDAKLETFVDHVGGCGLFQVCLSTCLILICFTGVWGMMFMTFALYNPGWTCADLDSGQTSLLYLNGTNTFSSASTNTSTYNTSESNTSSVEDICLAASSCSNFRFDTESSTVLTEWNLICDRGWVIPVMVSVQMVGVTIGSVLGGQIGELCGRKVSVYLWVAIIGVTNVIAVFSVSWEMLTAVRFFLGIGVGGVVATSLAYPLEFANGKWRIIISSVPAWNIGSLTFGVCLYLLKDWRNVQIATAVMCALIFLTVFWVPESLRWLAVHGHTEKSMKVALQICKLNRKPKPSFSEIDFSGSEGCEEDKRPSLVMLFRRELLQKTILTCSCAFLIAVMYYTISFGIGSLFGNFYLNFILYAVFIVPVFPLTFILGNNLGRRKATVIFLIVAGIFSFSIAVVSMTMHSSTGAYVSTCLALATNAFLGLAWNVMVPFFIELFPTSVRTLSFGLSSAASRAGGIVAPYLIPRDSDHMYISFLVIGVMSVLCCLMTLALPETNKQPMSDVMKTVPSGVTINAQRNSEDCDESLL</sequence>
<dbReference type="PROSITE" id="PS50850">
    <property type="entry name" value="MFS"/>
    <property type="match status" value="1"/>
</dbReference>
<comment type="subcellular location">
    <subcellularLocation>
        <location evidence="1">Membrane</location>
        <topology evidence="1">Multi-pass membrane protein</topology>
    </subcellularLocation>
</comment>
<evidence type="ECO:0000256" key="2">
    <source>
        <dbReference type="ARBA" id="ARBA00022692"/>
    </source>
</evidence>
<proteinExistence type="predicted"/>
<name>A0ABM0JB47_APLCA</name>
<feature type="transmembrane region" description="Helical" evidence="5">
    <location>
        <begin position="447"/>
        <end position="465"/>
    </location>
</feature>
<evidence type="ECO:0000259" key="6">
    <source>
        <dbReference type="PROSITE" id="PS50850"/>
    </source>
</evidence>
<evidence type="ECO:0000313" key="7">
    <source>
        <dbReference type="Proteomes" id="UP000694888"/>
    </source>
</evidence>
<keyword evidence="2 5" id="KW-0812">Transmembrane</keyword>
<dbReference type="PROSITE" id="PS00217">
    <property type="entry name" value="SUGAR_TRANSPORT_2"/>
    <property type="match status" value="1"/>
</dbReference>
<dbReference type="SUPFAM" id="SSF103473">
    <property type="entry name" value="MFS general substrate transporter"/>
    <property type="match status" value="1"/>
</dbReference>
<dbReference type="InterPro" id="IPR005829">
    <property type="entry name" value="Sugar_transporter_CS"/>
</dbReference>
<evidence type="ECO:0000256" key="1">
    <source>
        <dbReference type="ARBA" id="ARBA00004141"/>
    </source>
</evidence>
<keyword evidence="7" id="KW-1185">Reference proteome</keyword>
<dbReference type="InterPro" id="IPR005828">
    <property type="entry name" value="MFS_sugar_transport-like"/>
</dbReference>
<dbReference type="PANTHER" id="PTHR24064">
    <property type="entry name" value="SOLUTE CARRIER FAMILY 22 MEMBER"/>
    <property type="match status" value="1"/>
</dbReference>
<keyword evidence="3 5" id="KW-1133">Transmembrane helix</keyword>
<protein>
    <submittedName>
        <fullName evidence="8">Solute carrier family 22 member 15-like</fullName>
    </submittedName>
</protein>
<dbReference type="Pfam" id="PF00083">
    <property type="entry name" value="Sugar_tr"/>
    <property type="match status" value="1"/>
</dbReference>
<keyword evidence="4 5" id="KW-0472">Membrane</keyword>
<dbReference type="InterPro" id="IPR036259">
    <property type="entry name" value="MFS_trans_sf"/>
</dbReference>
<organism evidence="7 8">
    <name type="scientific">Aplysia californica</name>
    <name type="common">California sea hare</name>
    <dbReference type="NCBI Taxonomy" id="6500"/>
    <lineage>
        <taxon>Eukaryota</taxon>
        <taxon>Metazoa</taxon>
        <taxon>Spiralia</taxon>
        <taxon>Lophotrochozoa</taxon>
        <taxon>Mollusca</taxon>
        <taxon>Gastropoda</taxon>
        <taxon>Heterobranchia</taxon>
        <taxon>Euthyneura</taxon>
        <taxon>Tectipleura</taxon>
        <taxon>Aplysiida</taxon>
        <taxon>Aplysioidea</taxon>
        <taxon>Aplysiidae</taxon>
        <taxon>Aplysia</taxon>
    </lineage>
</organism>
<feature type="transmembrane region" description="Helical" evidence="5">
    <location>
        <begin position="409"/>
        <end position="435"/>
    </location>
</feature>
<evidence type="ECO:0000313" key="8">
    <source>
        <dbReference type="RefSeq" id="XP_005089606.1"/>
    </source>
</evidence>
<feature type="transmembrane region" description="Helical" evidence="5">
    <location>
        <begin position="213"/>
        <end position="234"/>
    </location>
</feature>
<reference evidence="8" key="1">
    <citation type="submission" date="2025-08" db="UniProtKB">
        <authorList>
            <consortium name="RefSeq"/>
        </authorList>
    </citation>
    <scope>IDENTIFICATION</scope>
</reference>
<accession>A0ABM0JB47</accession>
<evidence type="ECO:0000256" key="3">
    <source>
        <dbReference type="ARBA" id="ARBA00022989"/>
    </source>
</evidence>
<feature type="transmembrane region" description="Helical" evidence="5">
    <location>
        <begin position="323"/>
        <end position="345"/>
    </location>
</feature>
<feature type="transmembrane region" description="Helical" evidence="5">
    <location>
        <begin position="157"/>
        <end position="177"/>
    </location>
</feature>
<feature type="transmembrane region" description="Helical" evidence="5">
    <location>
        <begin position="124"/>
        <end position="145"/>
    </location>
</feature>
<feature type="transmembrane region" description="Helical" evidence="5">
    <location>
        <begin position="183"/>
        <end position="201"/>
    </location>
</feature>
<feature type="transmembrane region" description="Helical" evidence="5">
    <location>
        <begin position="240"/>
        <end position="258"/>
    </location>
</feature>